<organism evidence="2 5">
    <name type="scientific">Polarella glacialis</name>
    <name type="common">Dinoflagellate</name>
    <dbReference type="NCBI Taxonomy" id="89957"/>
    <lineage>
        <taxon>Eukaryota</taxon>
        <taxon>Sar</taxon>
        <taxon>Alveolata</taxon>
        <taxon>Dinophyceae</taxon>
        <taxon>Suessiales</taxon>
        <taxon>Suessiaceae</taxon>
        <taxon>Polarella</taxon>
    </lineage>
</organism>
<evidence type="ECO:0000313" key="3">
    <source>
        <dbReference type="EMBL" id="CAE8647436.1"/>
    </source>
</evidence>
<dbReference type="SUPFAM" id="SSF51735">
    <property type="entry name" value="NAD(P)-binding Rossmann-fold domains"/>
    <property type="match status" value="1"/>
</dbReference>
<gene>
    <name evidence="2" type="ORF">PGLA1383_LOCUS42797</name>
    <name evidence="4" type="ORF">PGLA2088_LOCUS34862</name>
    <name evidence="3" type="ORF">PGLA2088_LOCUS5677</name>
</gene>
<dbReference type="EMBL" id="CAJNNW010031622">
    <property type="protein sequence ID" value="CAE8708246.1"/>
    <property type="molecule type" value="Genomic_DNA"/>
</dbReference>
<evidence type="ECO:0000313" key="5">
    <source>
        <dbReference type="Proteomes" id="UP000654075"/>
    </source>
</evidence>
<feature type="domain" description="NmrA-like" evidence="1">
    <location>
        <begin position="19"/>
        <end position="107"/>
    </location>
</feature>
<dbReference type="EMBL" id="CAJNNW010005445">
    <property type="protein sequence ID" value="CAE8647436.1"/>
    <property type="molecule type" value="Genomic_DNA"/>
</dbReference>
<dbReference type="InterPro" id="IPR008030">
    <property type="entry name" value="NmrA-like"/>
</dbReference>
<evidence type="ECO:0000313" key="2">
    <source>
        <dbReference type="EMBL" id="CAE8625819.1"/>
    </source>
</evidence>
<comment type="caution">
    <text evidence="2">The sequence shown here is derived from an EMBL/GenBank/DDBJ whole genome shotgun (WGS) entry which is preliminary data.</text>
</comment>
<dbReference type="InterPro" id="IPR036291">
    <property type="entry name" value="NAD(P)-bd_dom_sf"/>
</dbReference>
<dbReference type="Proteomes" id="UP000654075">
    <property type="component" value="Unassembled WGS sequence"/>
</dbReference>
<dbReference type="EMBL" id="CAJNNV010028802">
    <property type="protein sequence ID" value="CAE8625819.1"/>
    <property type="molecule type" value="Genomic_DNA"/>
</dbReference>
<dbReference type="Gene3D" id="3.40.50.720">
    <property type="entry name" value="NAD(P)-binding Rossmann-like Domain"/>
    <property type="match status" value="1"/>
</dbReference>
<keyword evidence="5" id="KW-1185">Reference proteome</keyword>
<dbReference type="Pfam" id="PF05368">
    <property type="entry name" value="NmrA"/>
    <property type="match status" value="1"/>
</dbReference>
<reference evidence="2" key="1">
    <citation type="submission" date="2021-02" db="EMBL/GenBank/DDBJ databases">
        <authorList>
            <person name="Dougan E. K."/>
            <person name="Rhodes N."/>
            <person name="Thang M."/>
            <person name="Chan C."/>
        </authorList>
    </citation>
    <scope>NUCLEOTIDE SEQUENCE</scope>
</reference>
<protein>
    <recommendedName>
        <fullName evidence="1">NmrA-like domain-containing protein</fullName>
    </recommendedName>
</protein>
<accession>A0A813GHN4</accession>
<evidence type="ECO:0000259" key="1">
    <source>
        <dbReference type="Pfam" id="PF05368"/>
    </source>
</evidence>
<dbReference type="Proteomes" id="UP000626109">
    <property type="component" value="Unassembled WGS sequence"/>
</dbReference>
<dbReference type="AlphaFoldDB" id="A0A813GHN4"/>
<sequence length="112" mass="11730">MFCCWGEDAKATGLTKDSTETLVIFGGCGRQGLSVAKEACSLYPKCNVKLVSRGAPNSDRAKAAFEKCGGSNQVSVVTADCNEKDTLKPVLEGAYGVFLVTAFWPAEADGGN</sequence>
<proteinExistence type="predicted"/>
<dbReference type="OrthoDB" id="300709at2759"/>
<name>A0A813GHN4_POLGL</name>
<evidence type="ECO:0000313" key="4">
    <source>
        <dbReference type="EMBL" id="CAE8708246.1"/>
    </source>
</evidence>